<dbReference type="PANTHER" id="PTHR15012:SF32">
    <property type="entry name" value="PROTEIN SHROOM"/>
    <property type="match status" value="1"/>
</dbReference>
<dbReference type="InterPro" id="IPR014799">
    <property type="entry name" value="ASD2_dom"/>
</dbReference>
<dbReference type="GO" id="GO:0007015">
    <property type="term" value="P:actin filament organization"/>
    <property type="evidence" value="ECO:0007669"/>
    <property type="project" value="TreeGrafter"/>
</dbReference>
<keyword evidence="4" id="KW-0206">Cytoskeleton</keyword>
<feature type="compositionally biased region" description="Low complexity" evidence="6">
    <location>
        <begin position="75"/>
        <end position="99"/>
    </location>
</feature>
<organism evidence="7">
    <name type="scientific">Anopheles atroparvus</name>
    <name type="common">European mosquito</name>
    <dbReference type="NCBI Taxonomy" id="41427"/>
    <lineage>
        <taxon>Eukaryota</taxon>
        <taxon>Metazoa</taxon>
        <taxon>Ecdysozoa</taxon>
        <taxon>Arthropoda</taxon>
        <taxon>Hexapoda</taxon>
        <taxon>Insecta</taxon>
        <taxon>Pterygota</taxon>
        <taxon>Neoptera</taxon>
        <taxon>Endopterygota</taxon>
        <taxon>Diptera</taxon>
        <taxon>Nematocera</taxon>
        <taxon>Culicoidea</taxon>
        <taxon>Culicidae</taxon>
        <taxon>Anophelinae</taxon>
        <taxon>Anopheles</taxon>
    </lineage>
</organism>
<evidence type="ECO:0000313" key="7">
    <source>
        <dbReference type="EnsemblMetazoa" id="AATE008274-PA.1"/>
    </source>
</evidence>
<feature type="compositionally biased region" description="Polar residues" evidence="6">
    <location>
        <begin position="112"/>
        <end position="124"/>
    </location>
</feature>
<comment type="subcellular location">
    <subcellularLocation>
        <location evidence="1">Cytoplasm</location>
        <location evidence="1">Cytoskeleton</location>
    </subcellularLocation>
</comment>
<feature type="region of interest" description="Disordered" evidence="6">
    <location>
        <begin position="290"/>
        <end position="328"/>
    </location>
</feature>
<evidence type="ECO:0000256" key="1">
    <source>
        <dbReference type="ARBA" id="ARBA00004245"/>
    </source>
</evidence>
<feature type="compositionally biased region" description="Basic and acidic residues" evidence="6">
    <location>
        <begin position="21"/>
        <end position="34"/>
    </location>
</feature>
<dbReference type="GO" id="GO:0030864">
    <property type="term" value="C:cortical actin cytoskeleton"/>
    <property type="evidence" value="ECO:0007669"/>
    <property type="project" value="TreeGrafter"/>
</dbReference>
<feature type="region of interest" description="Disordered" evidence="6">
    <location>
        <begin position="536"/>
        <end position="555"/>
    </location>
</feature>
<dbReference type="STRING" id="41427.A0A182IZ43"/>
<feature type="compositionally biased region" description="Low complexity" evidence="6">
    <location>
        <begin position="290"/>
        <end position="302"/>
    </location>
</feature>
<dbReference type="Pfam" id="PF08687">
    <property type="entry name" value="ASD2"/>
    <property type="match status" value="1"/>
</dbReference>
<protein>
    <submittedName>
        <fullName evidence="7">Uncharacterized protein</fullName>
    </submittedName>
</protein>
<evidence type="ECO:0000256" key="2">
    <source>
        <dbReference type="ARBA" id="ARBA00006469"/>
    </source>
</evidence>
<feature type="coiled-coil region" evidence="5">
    <location>
        <begin position="685"/>
        <end position="712"/>
    </location>
</feature>
<feature type="region of interest" description="Disordered" evidence="6">
    <location>
        <begin position="1"/>
        <end position="124"/>
    </location>
</feature>
<feature type="compositionally biased region" description="Basic residues" evidence="6">
    <location>
        <begin position="266"/>
        <end position="276"/>
    </location>
</feature>
<feature type="compositionally biased region" description="Low complexity" evidence="6">
    <location>
        <begin position="309"/>
        <end position="324"/>
    </location>
</feature>
<dbReference type="EnsemblMetazoa" id="AATE008274-RA">
    <property type="protein sequence ID" value="AATE008274-PA.1"/>
    <property type="gene ID" value="AATE008274"/>
</dbReference>
<comment type="similarity">
    <text evidence="2">Belongs to the shroom family.</text>
</comment>
<keyword evidence="5" id="KW-0175">Coiled coil</keyword>
<dbReference type="GO" id="GO:0043296">
    <property type="term" value="C:apical junction complex"/>
    <property type="evidence" value="ECO:0007669"/>
    <property type="project" value="TreeGrafter"/>
</dbReference>
<feature type="compositionally biased region" description="Polar residues" evidence="6">
    <location>
        <begin position="37"/>
        <end position="55"/>
    </location>
</feature>
<feature type="compositionally biased region" description="Pro residues" evidence="6">
    <location>
        <begin position="466"/>
        <end position="479"/>
    </location>
</feature>
<dbReference type="PANTHER" id="PTHR15012">
    <property type="entry name" value="APICAL PROTEIN/SHROOM-RELATED"/>
    <property type="match status" value="1"/>
</dbReference>
<feature type="region of interest" description="Disordered" evidence="6">
    <location>
        <begin position="426"/>
        <end position="484"/>
    </location>
</feature>
<evidence type="ECO:0000256" key="5">
    <source>
        <dbReference type="SAM" id="Coils"/>
    </source>
</evidence>
<dbReference type="Gene3D" id="6.10.250.3120">
    <property type="match status" value="1"/>
</dbReference>
<keyword evidence="3" id="KW-0963">Cytoplasm</keyword>
<dbReference type="InterPro" id="IPR027685">
    <property type="entry name" value="Shroom_fam"/>
</dbReference>
<evidence type="ECO:0000256" key="6">
    <source>
        <dbReference type="SAM" id="MobiDB-lite"/>
    </source>
</evidence>
<sequence length="772" mass="82425">MQAGGSYSPASNSKASYLPRQPRDKLHSDPDHGSYKLTLTSNEDCINHGSNTTMPSTGGSASSGGSGDSLFNFNSSSQTSVSSSDPQKDSSSTTTTPPSLYNGNRSPPLAQIQATSPKYTSQSSFDLKKTQILESLNGAASDGGQCNGYHLYNGSTEHTSEGILGLPATTNSGATATLTSIASINHTTVAKEPPHPATDDGVPPPLPSTPLPVLNGTGTGHLWPSAPTVHNCNETPEKSTNFEPHQQWNGMVADHHHHHDQQQNHQHQHLHQHHQHNLLQQHSVNTVVSASAPTAASTVAPVELPSAPDSSSNSSNSTTSGGDSPLSPALERVTKEINFTATSVPQPVVDHSGASESNKSVAVQQVLQRTEIVLRVQAPTSEAASQTESEDALGLSLAELTIAPTSATPSQESSSTATVRISSVSYGPRSATATVATSTSSSPLPGSSPTPGTPGKENRFFNGSPVSPPPPQTPPPPAPRKLHPEEIDCDKLSHDLVSQLSPSDKLHTILAPKTFKSSSDYVSDLFNIQIAPRPLKKDASTATPADGGGPQKSSLDILTSSSTYFQISEPKAKLMARYSREMTLINGDCCDLTKKKEELVQRLGKKLLVLTNEQTSIAEESNANDLLGNDVALKVTQKVRPNDASKFRSYVDDVGYITMLLLSLSGRLARTDNALHSIDSTHPDKKILEAKRDRLLEQLDEAKQLKDDIDRRGAIIARILEQALTIEEYADYDYFINMKAKLIVDSREIADKIKLGEEQLAALKDTLVQSEC</sequence>
<dbReference type="VEuPathDB" id="VectorBase:AATE008274"/>
<accession>A0A182IZ43</accession>
<dbReference type="AlphaFoldDB" id="A0A182IZ43"/>
<dbReference type="GO" id="GO:0005912">
    <property type="term" value="C:adherens junction"/>
    <property type="evidence" value="ECO:0007669"/>
    <property type="project" value="TreeGrafter"/>
</dbReference>
<dbReference type="GO" id="GO:0016324">
    <property type="term" value="C:apical plasma membrane"/>
    <property type="evidence" value="ECO:0007669"/>
    <property type="project" value="TreeGrafter"/>
</dbReference>
<feature type="compositionally biased region" description="Low complexity" evidence="6">
    <location>
        <begin position="430"/>
        <end position="445"/>
    </location>
</feature>
<dbReference type="GO" id="GO:0000902">
    <property type="term" value="P:cell morphogenesis"/>
    <property type="evidence" value="ECO:0007669"/>
    <property type="project" value="TreeGrafter"/>
</dbReference>
<evidence type="ECO:0000256" key="3">
    <source>
        <dbReference type="ARBA" id="ARBA00022490"/>
    </source>
</evidence>
<evidence type="ECO:0000256" key="4">
    <source>
        <dbReference type="ARBA" id="ARBA00023212"/>
    </source>
</evidence>
<reference evidence="7" key="1">
    <citation type="submission" date="2022-08" db="UniProtKB">
        <authorList>
            <consortium name="EnsemblMetazoa"/>
        </authorList>
    </citation>
    <scope>IDENTIFICATION</scope>
    <source>
        <strain evidence="7">EBRO</strain>
    </source>
</reference>
<dbReference type="GO" id="GO:0051015">
    <property type="term" value="F:actin filament binding"/>
    <property type="evidence" value="ECO:0007669"/>
    <property type="project" value="InterPro"/>
</dbReference>
<feature type="region of interest" description="Disordered" evidence="6">
    <location>
        <begin position="254"/>
        <end position="277"/>
    </location>
</feature>
<proteinExistence type="inferred from homology"/>
<dbReference type="PROSITE" id="PS51307">
    <property type="entry name" value="ASD2"/>
    <property type="match status" value="1"/>
</dbReference>
<name>A0A182IZ43_ANOAO</name>